<dbReference type="Pfam" id="PF23357">
    <property type="entry name" value="DUF7088"/>
    <property type="match status" value="1"/>
</dbReference>
<evidence type="ECO:0000259" key="3">
    <source>
        <dbReference type="Pfam" id="PF09822"/>
    </source>
</evidence>
<feature type="compositionally biased region" description="Polar residues" evidence="1">
    <location>
        <begin position="426"/>
        <end position="438"/>
    </location>
</feature>
<evidence type="ECO:0000259" key="4">
    <source>
        <dbReference type="Pfam" id="PF23357"/>
    </source>
</evidence>
<feature type="transmembrane region" description="Helical" evidence="2">
    <location>
        <begin position="77"/>
        <end position="99"/>
    </location>
</feature>
<keyword evidence="6" id="KW-1185">Reference proteome</keyword>
<dbReference type="Pfam" id="PF09822">
    <property type="entry name" value="ABC_transp_aux"/>
    <property type="match status" value="1"/>
</dbReference>
<organism evidence="5 6">
    <name type="scientific">Floridaenema fluviatile BLCC-F154</name>
    <dbReference type="NCBI Taxonomy" id="3153640"/>
    <lineage>
        <taxon>Bacteria</taxon>
        <taxon>Bacillati</taxon>
        <taxon>Cyanobacteriota</taxon>
        <taxon>Cyanophyceae</taxon>
        <taxon>Oscillatoriophycideae</taxon>
        <taxon>Aerosakkonematales</taxon>
        <taxon>Aerosakkonemataceae</taxon>
        <taxon>Floridanema</taxon>
        <taxon>Floridanema fluviatile</taxon>
    </lineage>
</organism>
<feature type="domain" description="DUF7088" evidence="4">
    <location>
        <begin position="110"/>
        <end position="177"/>
    </location>
</feature>
<gene>
    <name evidence="5" type="ORF">ACE1B6_13235</name>
</gene>
<dbReference type="InterPro" id="IPR055396">
    <property type="entry name" value="DUF7088"/>
</dbReference>
<dbReference type="Proteomes" id="UP001576776">
    <property type="component" value="Unassembled WGS sequence"/>
</dbReference>
<feature type="transmembrane region" description="Helical" evidence="2">
    <location>
        <begin position="509"/>
        <end position="531"/>
    </location>
</feature>
<sequence>MKTFKFSKKYTKYLLLVGLFLLFMGLSAMAVIGNWEPISLGLIITGIVLIGIWLILQGGNDLTSPTQAFWGKRSTQAGTNAAFAMLAFVVILGLINFLGTRYDYRLDLTENNLFTLSPASQQLVRNLNKPLKVWIFDRIQYPQDKELLENYRRQGGNFNFEYVDPNTNPGLAKKFGAQELGEVYLEFGDRRKFLQKVRETEPLSEQTISDAIQQFTSDRTAKAYFLQGHGERSLETTEGGLSEAAQTLKDKSFQVEPLKLAETKEIPKDANLVVIAAPQQALFEEEVTAIKEYQKRGGNLLITVDQKSDIKGLEPILQDWGIGIDDRIVVNASEFQVRGLGPTAVLVSSYGNHPITQDFQNRYSFYPSARAIDVVKVIENVKTTPLLLTSEQTWAESNPDQIEFNAESDRQGPLILGIALTRPIETTTPQASPTPNQENKSDKQTQETRMVVLGNTDFATNGLFSQQINGDVFVNSISWLSQQDDRLLSISPKEQKNRRINMTVLQASLLAWLSIIIVPFLGLVTAGFLWWRRR</sequence>
<evidence type="ECO:0000313" key="5">
    <source>
        <dbReference type="EMBL" id="MFB2936210.1"/>
    </source>
</evidence>
<dbReference type="PANTHER" id="PTHR12969:SF7">
    <property type="entry name" value="INTRAFLAGELLAR TRANSPORT PROTEIN 52 HOMOLOG"/>
    <property type="match status" value="1"/>
</dbReference>
<evidence type="ECO:0000313" key="6">
    <source>
        <dbReference type="Proteomes" id="UP001576776"/>
    </source>
</evidence>
<dbReference type="RefSeq" id="WP_413257708.1">
    <property type="nucleotide sequence ID" value="NZ_JBHFNS010000055.1"/>
</dbReference>
<comment type="caution">
    <text evidence="5">The sequence shown here is derived from an EMBL/GenBank/DDBJ whole genome shotgun (WGS) entry which is preliminary data.</text>
</comment>
<dbReference type="EMBL" id="JBHFNS010000055">
    <property type="protein sequence ID" value="MFB2936210.1"/>
    <property type="molecule type" value="Genomic_DNA"/>
</dbReference>
<feature type="transmembrane region" description="Helical" evidence="2">
    <location>
        <begin position="12"/>
        <end position="32"/>
    </location>
</feature>
<dbReference type="InterPro" id="IPR019196">
    <property type="entry name" value="ABC_transp_unknown"/>
</dbReference>
<feature type="transmembrane region" description="Helical" evidence="2">
    <location>
        <begin position="38"/>
        <end position="56"/>
    </location>
</feature>
<keyword evidence="2" id="KW-0472">Membrane</keyword>
<feature type="domain" description="ABC-type uncharacterised transport system" evidence="3">
    <location>
        <begin position="224"/>
        <end position="465"/>
    </location>
</feature>
<dbReference type="SUPFAM" id="SSF52317">
    <property type="entry name" value="Class I glutamine amidotransferase-like"/>
    <property type="match status" value="1"/>
</dbReference>
<dbReference type="InterPro" id="IPR039975">
    <property type="entry name" value="IFT52"/>
</dbReference>
<dbReference type="InterPro" id="IPR029062">
    <property type="entry name" value="Class_I_gatase-like"/>
</dbReference>
<proteinExistence type="predicted"/>
<reference evidence="5 6" key="1">
    <citation type="submission" date="2024-09" db="EMBL/GenBank/DDBJ databases">
        <title>Floridaenema gen nov. (Aerosakkonemataceae, Aerosakkonematales ord. nov., Cyanobacteria) from benthic tropical and subtropical fresh waters, with the description of four new species.</title>
        <authorList>
            <person name="Moretto J.A."/>
            <person name="Berthold D.E."/>
            <person name="Lefler F.W."/>
            <person name="Huang I.-S."/>
            <person name="Laughinghouse H. IV."/>
        </authorList>
    </citation>
    <scope>NUCLEOTIDE SEQUENCE [LARGE SCALE GENOMIC DNA]</scope>
    <source>
        <strain evidence="5 6">BLCC-F154</strain>
    </source>
</reference>
<name>A0ABV4YEB9_9CYAN</name>
<keyword evidence="2" id="KW-0812">Transmembrane</keyword>
<evidence type="ECO:0000256" key="1">
    <source>
        <dbReference type="SAM" id="MobiDB-lite"/>
    </source>
</evidence>
<evidence type="ECO:0000256" key="2">
    <source>
        <dbReference type="SAM" id="Phobius"/>
    </source>
</evidence>
<keyword evidence="2" id="KW-1133">Transmembrane helix</keyword>
<accession>A0ABV4YEB9</accession>
<protein>
    <submittedName>
        <fullName evidence="5">GldG family protein</fullName>
    </submittedName>
</protein>
<dbReference type="PANTHER" id="PTHR12969">
    <property type="entry name" value="NGD5/OSM-6/IFT52"/>
    <property type="match status" value="1"/>
</dbReference>
<feature type="region of interest" description="Disordered" evidence="1">
    <location>
        <begin position="426"/>
        <end position="445"/>
    </location>
</feature>